<dbReference type="GO" id="GO:0005576">
    <property type="term" value="C:extracellular region"/>
    <property type="evidence" value="ECO:0007669"/>
    <property type="project" value="UniProtKB-SubCell"/>
</dbReference>
<dbReference type="GO" id="GO:0031640">
    <property type="term" value="P:killing of cells of another organism"/>
    <property type="evidence" value="ECO:0007669"/>
    <property type="project" value="UniProtKB-KW"/>
</dbReference>
<evidence type="ECO:0000256" key="9">
    <source>
        <dbReference type="SAM" id="Phobius"/>
    </source>
</evidence>
<keyword evidence="7" id="KW-0611">Plant defense</keyword>
<gene>
    <name evidence="10" type="ORF">ISN45_At01g051210</name>
</gene>
<evidence type="ECO:0000256" key="6">
    <source>
        <dbReference type="ARBA" id="ARBA00022729"/>
    </source>
</evidence>
<feature type="non-terminal residue" evidence="10">
    <location>
        <position position="1"/>
    </location>
</feature>
<dbReference type="PANTHER" id="PTHR34450">
    <property type="entry name" value="DEFENSIN-LIKE PROTEIN 245-RELATED"/>
    <property type="match status" value="1"/>
</dbReference>
<comment type="similarity">
    <text evidence="2">Belongs to the DEFL family.</text>
</comment>
<evidence type="ECO:0000256" key="7">
    <source>
        <dbReference type="ARBA" id="ARBA00022821"/>
    </source>
</evidence>
<keyword evidence="9" id="KW-1133">Transmembrane helix</keyword>
<evidence type="ECO:0000256" key="1">
    <source>
        <dbReference type="ARBA" id="ARBA00004613"/>
    </source>
</evidence>
<feature type="transmembrane region" description="Helical" evidence="9">
    <location>
        <begin position="21"/>
        <end position="41"/>
    </location>
</feature>
<dbReference type="InterPro" id="IPR010682">
    <property type="entry name" value="SCRL"/>
</dbReference>
<organism evidence="10 11">
    <name type="scientific">Arabidopsis thaliana x Arabidopsis arenosa</name>
    <dbReference type="NCBI Taxonomy" id="1240361"/>
    <lineage>
        <taxon>Eukaryota</taxon>
        <taxon>Viridiplantae</taxon>
        <taxon>Streptophyta</taxon>
        <taxon>Embryophyta</taxon>
        <taxon>Tracheophyta</taxon>
        <taxon>Spermatophyta</taxon>
        <taxon>Magnoliopsida</taxon>
        <taxon>eudicotyledons</taxon>
        <taxon>Gunneridae</taxon>
        <taxon>Pentapetalae</taxon>
        <taxon>rosids</taxon>
        <taxon>malvids</taxon>
        <taxon>Brassicales</taxon>
        <taxon>Brassicaceae</taxon>
        <taxon>Camelineae</taxon>
        <taxon>Arabidopsis</taxon>
    </lineage>
</organism>
<dbReference type="GO" id="GO:0007165">
    <property type="term" value="P:signal transduction"/>
    <property type="evidence" value="ECO:0007669"/>
    <property type="project" value="InterPro"/>
</dbReference>
<reference evidence="10 11" key="1">
    <citation type="submission" date="2020-12" db="EMBL/GenBank/DDBJ databases">
        <title>Concerted genomic and epigenomic changes stabilize Arabidopsis allopolyploids.</title>
        <authorList>
            <person name="Chen Z."/>
        </authorList>
    </citation>
    <scope>NUCLEOTIDE SEQUENCE [LARGE SCALE GENOMIC DNA]</scope>
    <source>
        <strain evidence="10">Allo738</strain>
        <tissue evidence="10">Leaf</tissue>
    </source>
</reference>
<evidence type="ECO:0000313" key="10">
    <source>
        <dbReference type="EMBL" id="KAG7650138.1"/>
    </source>
</evidence>
<keyword evidence="9" id="KW-0812">Transmembrane</keyword>
<keyword evidence="6" id="KW-0732">Signal</keyword>
<sequence length="117" mass="12987">KLKTSHKQRKTKERKNLQENIKFAAILLVTCVLFSLLPSHLSQGEESSMNIDAQRRPWCPSKKQVFGGSCGNDGAQQCLNNLLSTWDPSVRLSPVSCNCTPQPNNNILCSCPNMICP</sequence>
<keyword evidence="9" id="KW-0472">Membrane</keyword>
<keyword evidence="8" id="KW-1015">Disulfide bond</keyword>
<evidence type="ECO:0000313" key="11">
    <source>
        <dbReference type="Proteomes" id="UP000694240"/>
    </source>
</evidence>
<evidence type="ECO:0000256" key="4">
    <source>
        <dbReference type="ARBA" id="ARBA00022529"/>
    </source>
</evidence>
<accession>A0A8T2GRY9</accession>
<dbReference type="Pfam" id="PF06876">
    <property type="entry name" value="SCRL"/>
    <property type="match status" value="1"/>
</dbReference>
<proteinExistence type="inferred from homology"/>
<dbReference type="EMBL" id="JAEFBK010000001">
    <property type="protein sequence ID" value="KAG7650138.1"/>
    <property type="molecule type" value="Genomic_DNA"/>
</dbReference>
<dbReference type="PANTHER" id="PTHR34450:SF10">
    <property type="entry name" value="DEFENSIN-LIKE PROTEIN 245-RELATED"/>
    <property type="match status" value="1"/>
</dbReference>
<comment type="caution">
    <text evidence="10">The sequence shown here is derived from an EMBL/GenBank/DDBJ whole genome shotgun (WGS) entry which is preliminary data.</text>
</comment>
<protein>
    <submittedName>
        <fullName evidence="10">Plant self-incompatibility response</fullName>
    </submittedName>
</protein>
<keyword evidence="5" id="KW-0295">Fungicide</keyword>
<comment type="subcellular location">
    <subcellularLocation>
        <location evidence="1">Secreted</location>
    </subcellularLocation>
</comment>
<dbReference type="Proteomes" id="UP000694240">
    <property type="component" value="Chromosome 1"/>
</dbReference>
<keyword evidence="3" id="KW-0964">Secreted</keyword>
<dbReference type="AlphaFoldDB" id="A0A8T2GRY9"/>
<keyword evidence="4" id="KW-0929">Antimicrobial</keyword>
<dbReference type="GO" id="GO:0050832">
    <property type="term" value="P:defense response to fungus"/>
    <property type="evidence" value="ECO:0007669"/>
    <property type="project" value="UniProtKB-KW"/>
</dbReference>
<evidence type="ECO:0000256" key="2">
    <source>
        <dbReference type="ARBA" id="ARBA00006722"/>
    </source>
</evidence>
<keyword evidence="11" id="KW-1185">Reference proteome</keyword>
<evidence type="ECO:0000256" key="8">
    <source>
        <dbReference type="ARBA" id="ARBA00023157"/>
    </source>
</evidence>
<evidence type="ECO:0000256" key="5">
    <source>
        <dbReference type="ARBA" id="ARBA00022577"/>
    </source>
</evidence>
<name>A0A8T2GRY9_9BRAS</name>
<evidence type="ECO:0000256" key="3">
    <source>
        <dbReference type="ARBA" id="ARBA00022525"/>
    </source>
</evidence>